<keyword evidence="4" id="KW-0067">ATP-binding</keyword>
<evidence type="ECO:0000313" key="10">
    <source>
        <dbReference type="EMBL" id="GGA77337.1"/>
    </source>
</evidence>
<feature type="transmembrane region" description="Helical" evidence="7">
    <location>
        <begin position="145"/>
        <end position="162"/>
    </location>
</feature>
<dbReference type="GO" id="GO:0034040">
    <property type="term" value="F:ATPase-coupled lipid transmembrane transporter activity"/>
    <property type="evidence" value="ECO:0007669"/>
    <property type="project" value="TreeGrafter"/>
</dbReference>
<accession>A0A916RZX7</accession>
<dbReference type="InterPro" id="IPR003593">
    <property type="entry name" value="AAA+_ATPase"/>
</dbReference>
<dbReference type="InterPro" id="IPR011527">
    <property type="entry name" value="ABC1_TM_dom"/>
</dbReference>
<dbReference type="RefSeq" id="WP_188384639.1">
    <property type="nucleotide sequence ID" value="NZ_BMEY01000009.1"/>
</dbReference>
<dbReference type="InterPro" id="IPR003439">
    <property type="entry name" value="ABC_transporter-like_ATP-bd"/>
</dbReference>
<comment type="subcellular location">
    <subcellularLocation>
        <location evidence="1">Cell membrane</location>
        <topology evidence="1">Multi-pass membrane protein</topology>
    </subcellularLocation>
</comment>
<keyword evidence="2 7" id="KW-0812">Transmembrane</keyword>
<dbReference type="PANTHER" id="PTHR24221:SF654">
    <property type="entry name" value="ATP-BINDING CASSETTE SUB-FAMILY B MEMBER 6"/>
    <property type="match status" value="1"/>
</dbReference>
<dbReference type="InterPro" id="IPR039421">
    <property type="entry name" value="Type_1_exporter"/>
</dbReference>
<dbReference type="PANTHER" id="PTHR24221">
    <property type="entry name" value="ATP-BINDING CASSETTE SUB-FAMILY B"/>
    <property type="match status" value="1"/>
</dbReference>
<comment type="caution">
    <text evidence="10">The sequence shown here is derived from an EMBL/GenBank/DDBJ whole genome shotgun (WGS) entry which is preliminary data.</text>
</comment>
<dbReference type="Pfam" id="PF00005">
    <property type="entry name" value="ABC_tran"/>
    <property type="match status" value="1"/>
</dbReference>
<evidence type="ECO:0000259" key="9">
    <source>
        <dbReference type="PROSITE" id="PS50929"/>
    </source>
</evidence>
<proteinExistence type="predicted"/>
<dbReference type="PROSITE" id="PS50893">
    <property type="entry name" value="ABC_TRANSPORTER_2"/>
    <property type="match status" value="1"/>
</dbReference>
<name>A0A916RZX7_9BACI</name>
<dbReference type="AlphaFoldDB" id="A0A916RZX7"/>
<dbReference type="SMART" id="SM00382">
    <property type="entry name" value="AAA"/>
    <property type="match status" value="1"/>
</dbReference>
<organism evidence="10 11">
    <name type="scientific">Ornithinibacillus halotolerans</name>
    <dbReference type="NCBI Taxonomy" id="1274357"/>
    <lineage>
        <taxon>Bacteria</taxon>
        <taxon>Bacillati</taxon>
        <taxon>Bacillota</taxon>
        <taxon>Bacilli</taxon>
        <taxon>Bacillales</taxon>
        <taxon>Bacillaceae</taxon>
        <taxon>Ornithinibacillus</taxon>
    </lineage>
</organism>
<feature type="transmembrane region" description="Helical" evidence="7">
    <location>
        <begin position="264"/>
        <end position="292"/>
    </location>
</feature>
<dbReference type="Gene3D" id="1.20.1560.10">
    <property type="entry name" value="ABC transporter type 1, transmembrane domain"/>
    <property type="match status" value="1"/>
</dbReference>
<sequence>MKIIKNTLTSYFYANKLTWKVCKKQFILLMLIKLLSAALPVTLIWCTERLIDSISTFITTGGQIRDVLFYFILEVLITLSTFFLQKVSMVVEQKMKDVFKLDFKKNLFNKQQMLPYEMFEDHDFQNTLNRVNANDTKIIQMTNSGVDFFSNIMSLIGILVYLMTISWWFGPLLLVGTIPLIVVQFKFGRKKYELFKFLTPFGRKEYYINDLLNKPNSLHEIRLYSIEDFLIQKWISSYQTSATNNLRILISQNKWLMLTQVIQMVVYFLSGLFAILLILRGVILIGSFVAILQSIHRIQGTLNTVTGSLSDIYESSFLIGDFKRFLGLEEINYSAKKKINKVINLEVSGLSFKYPNSPKYILKDVNISIPQGKKIAIVGVNGSGKTTLLKCLTGLYLTKNAVKVNDIDLEEVDIKSYHDRIAVLSQNFNRYEFTAKENISFGKIHESHKDKEMQEAAIKTGIHSYIMGLPNQYESILGRLFSKGNEFSGGQWQKLALTRTLFRNGDIVFLDEPTSALDPKSELELIESLFNTTSATQSIVFITHRLAATRFADEIIVLKDGEIVESGSHEELIQLEGEYYTLYEHQKQWYSETNIREAEIR</sequence>
<dbReference type="GO" id="GO:0016887">
    <property type="term" value="F:ATP hydrolysis activity"/>
    <property type="evidence" value="ECO:0007669"/>
    <property type="project" value="InterPro"/>
</dbReference>
<evidence type="ECO:0000256" key="5">
    <source>
        <dbReference type="ARBA" id="ARBA00022989"/>
    </source>
</evidence>
<dbReference type="EMBL" id="BMEY01000009">
    <property type="protein sequence ID" value="GGA77337.1"/>
    <property type="molecule type" value="Genomic_DNA"/>
</dbReference>
<evidence type="ECO:0000256" key="7">
    <source>
        <dbReference type="SAM" id="Phobius"/>
    </source>
</evidence>
<protein>
    <submittedName>
        <fullName evidence="10">ABC transporter</fullName>
    </submittedName>
</protein>
<keyword evidence="5 7" id="KW-1133">Transmembrane helix</keyword>
<dbReference type="Gene3D" id="3.40.50.300">
    <property type="entry name" value="P-loop containing nucleotide triphosphate hydrolases"/>
    <property type="match status" value="1"/>
</dbReference>
<keyword evidence="3" id="KW-0547">Nucleotide-binding</keyword>
<evidence type="ECO:0000256" key="1">
    <source>
        <dbReference type="ARBA" id="ARBA00004651"/>
    </source>
</evidence>
<keyword evidence="6 7" id="KW-0472">Membrane</keyword>
<feature type="transmembrane region" description="Helical" evidence="7">
    <location>
        <begin position="168"/>
        <end position="187"/>
    </location>
</feature>
<dbReference type="SUPFAM" id="SSF52540">
    <property type="entry name" value="P-loop containing nucleoside triphosphate hydrolases"/>
    <property type="match status" value="1"/>
</dbReference>
<evidence type="ECO:0000259" key="8">
    <source>
        <dbReference type="PROSITE" id="PS50893"/>
    </source>
</evidence>
<evidence type="ECO:0000256" key="6">
    <source>
        <dbReference type="ARBA" id="ARBA00023136"/>
    </source>
</evidence>
<reference evidence="10" key="2">
    <citation type="submission" date="2020-09" db="EMBL/GenBank/DDBJ databases">
        <authorList>
            <person name="Sun Q."/>
            <person name="Zhou Y."/>
        </authorList>
    </citation>
    <scope>NUCLEOTIDE SEQUENCE</scope>
    <source>
        <strain evidence="10">CGMCC 1.12408</strain>
    </source>
</reference>
<evidence type="ECO:0000256" key="2">
    <source>
        <dbReference type="ARBA" id="ARBA00022692"/>
    </source>
</evidence>
<evidence type="ECO:0000256" key="4">
    <source>
        <dbReference type="ARBA" id="ARBA00022840"/>
    </source>
</evidence>
<feature type="domain" description="ABC transporter" evidence="8">
    <location>
        <begin position="345"/>
        <end position="585"/>
    </location>
</feature>
<keyword evidence="11" id="KW-1185">Reference proteome</keyword>
<evidence type="ECO:0000256" key="3">
    <source>
        <dbReference type="ARBA" id="ARBA00022741"/>
    </source>
</evidence>
<dbReference type="PROSITE" id="PS50929">
    <property type="entry name" value="ABC_TM1F"/>
    <property type="match status" value="1"/>
</dbReference>
<dbReference type="GO" id="GO:0005524">
    <property type="term" value="F:ATP binding"/>
    <property type="evidence" value="ECO:0007669"/>
    <property type="project" value="UniProtKB-KW"/>
</dbReference>
<feature type="transmembrane region" description="Helical" evidence="7">
    <location>
        <begin position="26"/>
        <end position="47"/>
    </location>
</feature>
<dbReference type="InterPro" id="IPR036640">
    <property type="entry name" value="ABC1_TM_sf"/>
</dbReference>
<feature type="domain" description="ABC transmembrane type-1" evidence="9">
    <location>
        <begin position="27"/>
        <end position="314"/>
    </location>
</feature>
<reference evidence="10" key="1">
    <citation type="journal article" date="2014" name="Int. J. Syst. Evol. Microbiol.">
        <title>Complete genome sequence of Corynebacterium casei LMG S-19264T (=DSM 44701T), isolated from a smear-ripened cheese.</title>
        <authorList>
            <consortium name="US DOE Joint Genome Institute (JGI-PGF)"/>
            <person name="Walter F."/>
            <person name="Albersmeier A."/>
            <person name="Kalinowski J."/>
            <person name="Ruckert C."/>
        </authorList>
    </citation>
    <scope>NUCLEOTIDE SEQUENCE</scope>
    <source>
        <strain evidence="10">CGMCC 1.12408</strain>
    </source>
</reference>
<evidence type="ECO:0000313" key="11">
    <source>
        <dbReference type="Proteomes" id="UP000613512"/>
    </source>
</evidence>
<dbReference type="GO" id="GO:0140359">
    <property type="term" value="F:ABC-type transporter activity"/>
    <property type="evidence" value="ECO:0007669"/>
    <property type="project" value="InterPro"/>
</dbReference>
<gene>
    <name evidence="10" type="ORF">GCM10008025_21210</name>
</gene>
<dbReference type="SUPFAM" id="SSF90123">
    <property type="entry name" value="ABC transporter transmembrane region"/>
    <property type="match status" value="1"/>
</dbReference>
<dbReference type="GO" id="GO:0005886">
    <property type="term" value="C:plasma membrane"/>
    <property type="evidence" value="ECO:0007669"/>
    <property type="project" value="UniProtKB-SubCell"/>
</dbReference>
<dbReference type="Pfam" id="PF00664">
    <property type="entry name" value="ABC_membrane"/>
    <property type="match status" value="1"/>
</dbReference>
<feature type="transmembrane region" description="Helical" evidence="7">
    <location>
        <begin position="67"/>
        <end position="84"/>
    </location>
</feature>
<dbReference type="Proteomes" id="UP000613512">
    <property type="component" value="Unassembled WGS sequence"/>
</dbReference>
<dbReference type="InterPro" id="IPR027417">
    <property type="entry name" value="P-loop_NTPase"/>
</dbReference>